<keyword evidence="4" id="KW-1185">Reference proteome</keyword>
<gene>
    <name evidence="3" type="ORF">E8M01_14740</name>
</gene>
<keyword evidence="2" id="KW-0732">Signal</keyword>
<sequence length="324" mass="33141">MTRFISTVAALLGLVLAPVAALAQPPLLNRPINLHVGFAAGGPADVLARVIAEKLRETTGQTLVVVNRSGAGGTLAAATVAKAQPDGANLLLVTSGHAGAPALYPNLSFDNQRDFAPVIALAESPIVVLVNGKSRYRTLQDLLEAARANPGKLNFGTGGGGATLTALSAMLLRKEVGFDAVVINFPGSGPANVALMGNVIDFQFDTLSGAVGLLSSGDLRALAVSTARRSSILPDVPTVAEAVRPGFDVTGWFGILAPAGTDPAFVGRLNAAINAALQAPDVRQKLAVLGIEPIGGTPQQFGALIASETVRWGGLIRELGLRVD</sequence>
<dbReference type="SUPFAM" id="SSF53850">
    <property type="entry name" value="Periplasmic binding protein-like II"/>
    <property type="match status" value="1"/>
</dbReference>
<dbReference type="Proteomes" id="UP000298781">
    <property type="component" value="Chromosome"/>
</dbReference>
<evidence type="ECO:0000313" key="3">
    <source>
        <dbReference type="EMBL" id="QCI65356.1"/>
    </source>
</evidence>
<name>A0A4D7B6M1_9HYPH</name>
<dbReference type="KEGG" id="pstg:E8M01_14740"/>
<dbReference type="PANTHER" id="PTHR42928:SF5">
    <property type="entry name" value="BLR1237 PROTEIN"/>
    <property type="match status" value="1"/>
</dbReference>
<dbReference type="InterPro" id="IPR042100">
    <property type="entry name" value="Bug_dom1"/>
</dbReference>
<dbReference type="Pfam" id="PF03401">
    <property type="entry name" value="TctC"/>
    <property type="match status" value="1"/>
</dbReference>
<feature type="signal peptide" evidence="2">
    <location>
        <begin position="1"/>
        <end position="23"/>
    </location>
</feature>
<protein>
    <submittedName>
        <fullName evidence="3">Tripartite tricarboxylate transporter substrate binding protein</fullName>
    </submittedName>
</protein>
<dbReference type="Gene3D" id="3.40.190.150">
    <property type="entry name" value="Bordetella uptake gene, domain 1"/>
    <property type="match status" value="1"/>
</dbReference>
<dbReference type="OrthoDB" id="8443386at2"/>
<organism evidence="3 4">
    <name type="scientific">Phreatobacter stygius</name>
    <dbReference type="NCBI Taxonomy" id="1940610"/>
    <lineage>
        <taxon>Bacteria</taxon>
        <taxon>Pseudomonadati</taxon>
        <taxon>Pseudomonadota</taxon>
        <taxon>Alphaproteobacteria</taxon>
        <taxon>Hyphomicrobiales</taxon>
        <taxon>Phreatobacteraceae</taxon>
        <taxon>Phreatobacter</taxon>
    </lineage>
</organism>
<dbReference type="EMBL" id="CP039690">
    <property type="protein sequence ID" value="QCI65356.1"/>
    <property type="molecule type" value="Genomic_DNA"/>
</dbReference>
<evidence type="ECO:0000313" key="4">
    <source>
        <dbReference type="Proteomes" id="UP000298781"/>
    </source>
</evidence>
<accession>A0A4D7B6M1</accession>
<comment type="similarity">
    <text evidence="1">Belongs to the UPF0065 (bug) family.</text>
</comment>
<evidence type="ECO:0000256" key="1">
    <source>
        <dbReference type="ARBA" id="ARBA00006987"/>
    </source>
</evidence>
<dbReference type="RefSeq" id="WP_136960803.1">
    <property type="nucleotide sequence ID" value="NZ_CP039690.1"/>
</dbReference>
<dbReference type="InterPro" id="IPR005064">
    <property type="entry name" value="BUG"/>
</dbReference>
<dbReference type="AlphaFoldDB" id="A0A4D7B6M1"/>
<evidence type="ECO:0000256" key="2">
    <source>
        <dbReference type="SAM" id="SignalP"/>
    </source>
</evidence>
<reference evidence="3 4" key="1">
    <citation type="submission" date="2019-04" db="EMBL/GenBank/DDBJ databases">
        <title>Phreatobacter aquaticus sp. nov.</title>
        <authorList>
            <person name="Choi A."/>
        </authorList>
    </citation>
    <scope>NUCLEOTIDE SEQUENCE [LARGE SCALE GENOMIC DNA]</scope>
    <source>
        <strain evidence="3 4">KCTC 52518</strain>
    </source>
</reference>
<dbReference type="PANTHER" id="PTHR42928">
    <property type="entry name" value="TRICARBOXYLATE-BINDING PROTEIN"/>
    <property type="match status" value="1"/>
</dbReference>
<feature type="chain" id="PRO_5020802789" evidence="2">
    <location>
        <begin position="24"/>
        <end position="324"/>
    </location>
</feature>
<dbReference type="PIRSF" id="PIRSF017082">
    <property type="entry name" value="YflP"/>
    <property type="match status" value="1"/>
</dbReference>
<proteinExistence type="inferred from homology"/>
<dbReference type="Gene3D" id="3.40.190.10">
    <property type="entry name" value="Periplasmic binding protein-like II"/>
    <property type="match status" value="1"/>
</dbReference>